<sequence length="668" mass="75933">SSESVSAPTAPWMRKPLFVNPSQLLDLRKSPIKKNSFNKQRLDKDLSEKVGNGRNKLAMRQIFRGIKKLQESRPSSEAAATEGSPKNFEFKFRPGELSGNPQDSKNDGCERNSETTDGFCIPLREAAEGEEVRLKAMPWQREAVGRMATNRPLMKAAKLNAIDELLLERLQNEAAKMRKWIKVKKLGVTPTVVDQVHSTWRSSRSQLALLKFDVPLNRCMSRAREIVEMKTGGIAIWKSKDLIAVYRGSESSNAQQSSASFSSLYERETDRLLDELGPRFVDWWLHKPLPVDADLLPQVVPGFKPPPRLCPPPFTRPQLFDDELTYLRKLARPLPTHFVLGRNNKLQGLAAAILKLWEKCHIAKIALKWGVQNTDNELMADELKRLTGGVLILRNKYLILLYRGKDFLPRKVAKAVAERNILLSTSQQLEEAARIKASEPFLIAEEEEEDSCSASLGGGTLAEFHDICTERSSMTMTEAELKKERLEKELENQQKSLSNLKRKIERSSRVLKKIKSEATYSEPDPDVEVLSNEELRSLRNLGMRNDNTLLLGRRGVYDGVIEGMHQHWKHREIVKVVTMQRKYSQIMLTAKTLEAESGGIVISVLKLKKGHAILVYRGKNYSRPKCVALNLLNKKDALSHSIERQRLGSLKFFSLQRETTINRLKRQL</sequence>
<dbReference type="PANTHER" id="PTHR31846">
    <property type="entry name" value="CRS1 / YHBY (CRM) DOMAIN-CONTAINING PROTEIN"/>
    <property type="match status" value="1"/>
</dbReference>
<dbReference type="OrthoDB" id="551352at2759"/>
<keyword evidence="8" id="KW-0508">mRNA splicing</keyword>
<feature type="compositionally biased region" description="Basic and acidic residues" evidence="12">
    <location>
        <begin position="104"/>
        <end position="114"/>
    </location>
</feature>
<dbReference type="GO" id="GO:1990904">
    <property type="term" value="C:ribonucleoprotein complex"/>
    <property type="evidence" value="ECO:0007669"/>
    <property type="project" value="UniProtKB-KW"/>
</dbReference>
<name>S8DFR0_9LAMI</name>
<feature type="region of interest" description="Disordered" evidence="12">
    <location>
        <begin position="68"/>
        <end position="115"/>
    </location>
</feature>
<comment type="caution">
    <text evidence="14">The sequence shown here is derived from an EMBL/GenBank/DDBJ whole genome shotgun (WGS) entry which is preliminary data.</text>
</comment>
<feature type="coiled-coil region" evidence="11">
    <location>
        <begin position="469"/>
        <end position="517"/>
    </location>
</feature>
<evidence type="ECO:0000256" key="6">
    <source>
        <dbReference type="ARBA" id="ARBA00022884"/>
    </source>
</evidence>
<evidence type="ECO:0000256" key="2">
    <source>
        <dbReference type="ARBA" id="ARBA00022528"/>
    </source>
</evidence>
<evidence type="ECO:0000256" key="9">
    <source>
        <dbReference type="ARBA" id="ARBA00023274"/>
    </source>
</evidence>
<evidence type="ECO:0000256" key="4">
    <source>
        <dbReference type="ARBA" id="ARBA00022664"/>
    </source>
</evidence>
<organism evidence="14 15">
    <name type="scientific">Genlisea aurea</name>
    <dbReference type="NCBI Taxonomy" id="192259"/>
    <lineage>
        <taxon>Eukaryota</taxon>
        <taxon>Viridiplantae</taxon>
        <taxon>Streptophyta</taxon>
        <taxon>Embryophyta</taxon>
        <taxon>Tracheophyta</taxon>
        <taxon>Spermatophyta</taxon>
        <taxon>Magnoliopsida</taxon>
        <taxon>eudicotyledons</taxon>
        <taxon>Gunneridae</taxon>
        <taxon>Pentapetalae</taxon>
        <taxon>asterids</taxon>
        <taxon>lamiids</taxon>
        <taxon>Lamiales</taxon>
        <taxon>Lentibulariaceae</taxon>
        <taxon>Genlisea</taxon>
    </lineage>
</organism>
<dbReference type="AlphaFoldDB" id="S8DFR0"/>
<keyword evidence="15" id="KW-1185">Reference proteome</keyword>
<feature type="domain" description="CRM" evidence="13">
    <location>
        <begin position="528"/>
        <end position="628"/>
    </location>
</feature>
<dbReference type="GO" id="GO:0006397">
    <property type="term" value="P:mRNA processing"/>
    <property type="evidence" value="ECO:0007669"/>
    <property type="project" value="UniProtKB-KW"/>
</dbReference>
<keyword evidence="6 10" id="KW-0694">RNA-binding</keyword>
<dbReference type="PANTHER" id="PTHR31846:SF10">
    <property type="entry name" value="CHLOROPLASTIC GROUP IIA INTRON SPLICING FACILITATOR CRS1, CHLOROPLASTIC"/>
    <property type="match status" value="1"/>
</dbReference>
<dbReference type="InterPro" id="IPR001890">
    <property type="entry name" value="RNA-binding_CRM"/>
</dbReference>
<evidence type="ECO:0000256" key="12">
    <source>
        <dbReference type="SAM" id="MobiDB-lite"/>
    </source>
</evidence>
<reference evidence="14 15" key="1">
    <citation type="journal article" date="2013" name="BMC Genomics">
        <title>The miniature genome of a carnivorous plant Genlisea aurea contains a low number of genes and short non-coding sequences.</title>
        <authorList>
            <person name="Leushkin E.V."/>
            <person name="Sutormin R.A."/>
            <person name="Nabieva E.R."/>
            <person name="Penin A.A."/>
            <person name="Kondrashov A.S."/>
            <person name="Logacheva M.D."/>
        </authorList>
    </citation>
    <scope>NUCLEOTIDE SEQUENCE [LARGE SCALE GENOMIC DNA]</scope>
</reference>
<dbReference type="Pfam" id="PF01985">
    <property type="entry name" value="CRS1_YhbY"/>
    <property type="match status" value="3"/>
</dbReference>
<feature type="domain" description="CRM" evidence="13">
    <location>
        <begin position="317"/>
        <end position="414"/>
    </location>
</feature>
<keyword evidence="3" id="KW-0934">Plastid</keyword>
<dbReference type="SMART" id="SM01103">
    <property type="entry name" value="CRS1_YhbY"/>
    <property type="match status" value="2"/>
</dbReference>
<dbReference type="EMBL" id="AUSU01009428">
    <property type="protein sequence ID" value="EPS58217.1"/>
    <property type="molecule type" value="Genomic_DNA"/>
</dbReference>
<protein>
    <recommendedName>
        <fullName evidence="13">CRM domain-containing protein</fullName>
    </recommendedName>
</protein>
<gene>
    <name evidence="14" type="ORF">M569_16596</name>
</gene>
<evidence type="ECO:0000313" key="14">
    <source>
        <dbReference type="EMBL" id="EPS58217.1"/>
    </source>
</evidence>
<evidence type="ECO:0000259" key="13">
    <source>
        <dbReference type="PROSITE" id="PS51295"/>
    </source>
</evidence>
<feature type="non-terminal residue" evidence="14">
    <location>
        <position position="668"/>
    </location>
</feature>
<evidence type="ECO:0000256" key="11">
    <source>
        <dbReference type="SAM" id="Coils"/>
    </source>
</evidence>
<evidence type="ECO:0000256" key="10">
    <source>
        <dbReference type="PROSITE-ProRule" id="PRU00626"/>
    </source>
</evidence>
<dbReference type="InterPro" id="IPR045278">
    <property type="entry name" value="CRS1/CFM2/CFM3"/>
</dbReference>
<evidence type="ECO:0000256" key="5">
    <source>
        <dbReference type="ARBA" id="ARBA00022737"/>
    </source>
</evidence>
<dbReference type="GO" id="GO:0003729">
    <property type="term" value="F:mRNA binding"/>
    <property type="evidence" value="ECO:0007669"/>
    <property type="project" value="InterPro"/>
</dbReference>
<dbReference type="Proteomes" id="UP000015453">
    <property type="component" value="Unassembled WGS sequence"/>
</dbReference>
<dbReference type="GO" id="GO:0000373">
    <property type="term" value="P:Group II intron splicing"/>
    <property type="evidence" value="ECO:0007669"/>
    <property type="project" value="UniProtKB-ARBA"/>
</dbReference>
<dbReference type="SUPFAM" id="SSF75471">
    <property type="entry name" value="YhbY-like"/>
    <property type="match status" value="3"/>
</dbReference>
<keyword evidence="7" id="KW-0809">Transit peptide</keyword>
<keyword evidence="11" id="KW-0175">Coiled coil</keyword>
<evidence type="ECO:0000256" key="7">
    <source>
        <dbReference type="ARBA" id="ARBA00022946"/>
    </source>
</evidence>
<dbReference type="Gene3D" id="3.30.110.60">
    <property type="entry name" value="YhbY-like"/>
    <property type="match status" value="3"/>
</dbReference>
<comment type="subcellular location">
    <subcellularLocation>
        <location evidence="1">Plastid</location>
        <location evidence="1">Chloroplast</location>
    </subcellularLocation>
</comment>
<accession>S8DFR0</accession>
<keyword evidence="2" id="KW-0150">Chloroplast</keyword>
<feature type="non-terminal residue" evidence="14">
    <location>
        <position position="1"/>
    </location>
</feature>
<evidence type="ECO:0000256" key="1">
    <source>
        <dbReference type="ARBA" id="ARBA00004229"/>
    </source>
</evidence>
<feature type="region of interest" description="Disordered" evidence="12">
    <location>
        <begin position="30"/>
        <end position="50"/>
    </location>
</feature>
<dbReference type="GO" id="GO:0009507">
    <property type="term" value="C:chloroplast"/>
    <property type="evidence" value="ECO:0007669"/>
    <property type="project" value="UniProtKB-SubCell"/>
</dbReference>
<keyword evidence="5" id="KW-0677">Repeat</keyword>
<keyword evidence="4" id="KW-0507">mRNA processing</keyword>
<feature type="domain" description="CRM" evidence="13">
    <location>
        <begin position="160"/>
        <end position="258"/>
    </location>
</feature>
<evidence type="ECO:0000313" key="15">
    <source>
        <dbReference type="Proteomes" id="UP000015453"/>
    </source>
</evidence>
<dbReference type="FunFam" id="3.30.110.60:FF:000002">
    <property type="entry name" value="CRS2-associated factor 1, chloroplastic"/>
    <property type="match status" value="1"/>
</dbReference>
<keyword evidence="9" id="KW-0687">Ribonucleoprotein</keyword>
<dbReference type="PROSITE" id="PS51295">
    <property type="entry name" value="CRM"/>
    <property type="match status" value="3"/>
</dbReference>
<evidence type="ECO:0000256" key="3">
    <source>
        <dbReference type="ARBA" id="ARBA00022640"/>
    </source>
</evidence>
<proteinExistence type="predicted"/>
<evidence type="ECO:0000256" key="8">
    <source>
        <dbReference type="ARBA" id="ARBA00023187"/>
    </source>
</evidence>
<dbReference type="InterPro" id="IPR035920">
    <property type="entry name" value="YhbY-like_sf"/>
</dbReference>